<dbReference type="InterPro" id="IPR025857">
    <property type="entry name" value="MacB_PCD"/>
</dbReference>
<evidence type="ECO:0000313" key="9">
    <source>
        <dbReference type="EMBL" id="MCM5679669.1"/>
    </source>
</evidence>
<evidence type="ECO:0000256" key="5">
    <source>
        <dbReference type="ARBA" id="ARBA00023136"/>
    </source>
</evidence>
<dbReference type="PANTHER" id="PTHR43738">
    <property type="entry name" value="ABC TRANSPORTER, MEMBRANE PROTEIN"/>
    <property type="match status" value="1"/>
</dbReference>
<gene>
    <name evidence="9" type="ORF">M8A51_08995</name>
</gene>
<evidence type="ECO:0000259" key="7">
    <source>
        <dbReference type="Pfam" id="PF02687"/>
    </source>
</evidence>
<dbReference type="InterPro" id="IPR003838">
    <property type="entry name" value="ABC3_permease_C"/>
</dbReference>
<reference evidence="9" key="1">
    <citation type="submission" date="2022-05" db="EMBL/GenBank/DDBJ databases">
        <title>Schlegelella sp. nov., isolated from mangrove soil.</title>
        <authorList>
            <person name="Liu Y."/>
            <person name="Ge X."/>
            <person name="Liu W."/>
        </authorList>
    </citation>
    <scope>NUCLEOTIDE SEQUENCE</scope>
    <source>
        <strain evidence="9">S2-27</strain>
    </source>
</reference>
<dbReference type="EMBL" id="JAMKFE010000004">
    <property type="protein sequence ID" value="MCM5679669.1"/>
    <property type="molecule type" value="Genomic_DNA"/>
</dbReference>
<keyword evidence="3 6" id="KW-0812">Transmembrane</keyword>
<evidence type="ECO:0000256" key="1">
    <source>
        <dbReference type="ARBA" id="ARBA00004651"/>
    </source>
</evidence>
<keyword evidence="5 6" id="KW-0472">Membrane</keyword>
<feature type="domain" description="ABC3 transporter permease C-terminal" evidence="7">
    <location>
        <begin position="275"/>
        <end position="391"/>
    </location>
</feature>
<sequence length="401" mass="42822">MNLLRLSWTYLWSRPLVTLLNLLLLTLGLGAVSFVLLASEQIEASVQKDLSGIDLVVGAKGSPMQLILAGVFHLDVPTGNIPLGAVAQLRAHPMVGQVVPISLGDSYRGYRIVGTTPDYLSHYHAEIADGRAWSRPLEAVVGAEVARTAGLKAGDRFAGVHGLGGEGEAHGDTPYTVTGVLRPTGTVVDRLILTDLASVWEVHEAATAVDEEDRQLLAEEREVTLLLVRYRTPLAAVSLPRWVNSQAELQSAAPALETARLLRMVGVGTDVLRGFGAVLLLVAALSVFIGLYHAVRERGNDLAMLRMLGAPPRRLAWLVGMEAFWLAALGTAMGLALGHGLTALLGSILQAQRSLPLDGWAWVPAEWAIPPAALALACASAALPAWQAYRLDVTRLLQAPR</sequence>
<protein>
    <submittedName>
        <fullName evidence="9">ABC transporter permease</fullName>
    </submittedName>
</protein>
<feature type="domain" description="MacB-like periplasmic core" evidence="8">
    <location>
        <begin position="18"/>
        <end position="200"/>
    </location>
</feature>
<dbReference type="Pfam" id="PF12704">
    <property type="entry name" value="MacB_PCD"/>
    <property type="match status" value="1"/>
</dbReference>
<keyword evidence="10" id="KW-1185">Reference proteome</keyword>
<evidence type="ECO:0000256" key="4">
    <source>
        <dbReference type="ARBA" id="ARBA00022989"/>
    </source>
</evidence>
<organism evidence="9 10">
    <name type="scientific">Caldimonas mangrovi</name>
    <dbReference type="NCBI Taxonomy" id="2944811"/>
    <lineage>
        <taxon>Bacteria</taxon>
        <taxon>Pseudomonadati</taxon>
        <taxon>Pseudomonadota</taxon>
        <taxon>Betaproteobacteria</taxon>
        <taxon>Burkholderiales</taxon>
        <taxon>Sphaerotilaceae</taxon>
        <taxon>Caldimonas</taxon>
    </lineage>
</organism>
<evidence type="ECO:0000256" key="6">
    <source>
        <dbReference type="SAM" id="Phobius"/>
    </source>
</evidence>
<dbReference type="Proteomes" id="UP001165541">
    <property type="component" value="Unassembled WGS sequence"/>
</dbReference>
<dbReference type="RefSeq" id="WP_251777868.1">
    <property type="nucleotide sequence ID" value="NZ_JAMKFE010000004.1"/>
</dbReference>
<evidence type="ECO:0000259" key="8">
    <source>
        <dbReference type="Pfam" id="PF12704"/>
    </source>
</evidence>
<dbReference type="PANTHER" id="PTHR43738:SF2">
    <property type="entry name" value="ABC TRANSPORTER PERMEASE"/>
    <property type="match status" value="1"/>
</dbReference>
<feature type="transmembrane region" description="Helical" evidence="6">
    <location>
        <begin position="274"/>
        <end position="295"/>
    </location>
</feature>
<accession>A0ABT0YMT3</accession>
<feature type="transmembrane region" description="Helical" evidence="6">
    <location>
        <begin position="315"/>
        <end position="348"/>
    </location>
</feature>
<evidence type="ECO:0000256" key="3">
    <source>
        <dbReference type="ARBA" id="ARBA00022692"/>
    </source>
</evidence>
<evidence type="ECO:0000313" key="10">
    <source>
        <dbReference type="Proteomes" id="UP001165541"/>
    </source>
</evidence>
<dbReference type="Pfam" id="PF02687">
    <property type="entry name" value="FtsX"/>
    <property type="match status" value="1"/>
</dbReference>
<name>A0ABT0YMT3_9BURK</name>
<dbReference type="InterPro" id="IPR051125">
    <property type="entry name" value="ABC-4/HrtB_transporter"/>
</dbReference>
<keyword evidence="4 6" id="KW-1133">Transmembrane helix</keyword>
<comment type="caution">
    <text evidence="9">The sequence shown here is derived from an EMBL/GenBank/DDBJ whole genome shotgun (WGS) entry which is preliminary data.</text>
</comment>
<evidence type="ECO:0000256" key="2">
    <source>
        <dbReference type="ARBA" id="ARBA00022475"/>
    </source>
</evidence>
<keyword evidence="2" id="KW-1003">Cell membrane</keyword>
<comment type="subcellular location">
    <subcellularLocation>
        <location evidence="1">Cell membrane</location>
        <topology evidence="1">Multi-pass membrane protein</topology>
    </subcellularLocation>
</comment>
<proteinExistence type="predicted"/>
<feature type="transmembrane region" description="Helical" evidence="6">
    <location>
        <begin position="368"/>
        <end position="386"/>
    </location>
</feature>